<sequence length="309" mass="34098">MNIQIENLSKRYGSQTAVDNISFEVKTGEILGFLGPNGAGKSTSMKMITGYLGIGEGDILIGGRSVRQHGDALKRHIGYLPENNPLYLDMAVMDYLHFCAALQGVESSSIPERIRTMVRLCGLNAEKHKKIGELSKGYRQRVGLAQAMIHDPEILILDEPTTGLDPNQIVEIRKLIRELGKEKTVILSTHILPEVEATCDRILIINKGKIVANGTADTLRRQATGSELLRVRIEDGAPQEIIAALLALPSADRAIATDATTNRFEVESKPGQSSSREIFRLCVEKGWVLSELIPVETRLEDIFRNLTMN</sequence>
<evidence type="ECO:0000259" key="5">
    <source>
        <dbReference type="PROSITE" id="PS50893"/>
    </source>
</evidence>
<dbReference type="RefSeq" id="WP_254163960.1">
    <property type="nucleotide sequence ID" value="NZ_JAHESF010000013.1"/>
</dbReference>
<gene>
    <name evidence="6" type="ORF">KK083_14435</name>
</gene>
<dbReference type="PROSITE" id="PS50893">
    <property type="entry name" value="ABC_TRANSPORTER_2"/>
    <property type="match status" value="1"/>
</dbReference>
<organism evidence="6 7">
    <name type="scientific">Chryseosolibacter histidini</name>
    <dbReference type="NCBI Taxonomy" id="2782349"/>
    <lineage>
        <taxon>Bacteria</taxon>
        <taxon>Pseudomonadati</taxon>
        <taxon>Bacteroidota</taxon>
        <taxon>Cytophagia</taxon>
        <taxon>Cytophagales</taxon>
        <taxon>Chryseotaleaceae</taxon>
        <taxon>Chryseosolibacter</taxon>
    </lineage>
</organism>
<dbReference type="InterPro" id="IPR003593">
    <property type="entry name" value="AAA+_ATPase"/>
</dbReference>
<dbReference type="PANTHER" id="PTHR43335">
    <property type="entry name" value="ABC TRANSPORTER, ATP-BINDING PROTEIN"/>
    <property type="match status" value="1"/>
</dbReference>
<proteinExistence type="inferred from homology"/>
<name>A0AAP2DMZ5_9BACT</name>
<reference evidence="6 7" key="1">
    <citation type="submission" date="2021-05" db="EMBL/GenBank/DDBJ databases">
        <title>A Polyphasic approach of four new species of the genus Ohtaekwangia: Ohtaekwangia histidinii sp. nov., Ohtaekwangia cretensis sp. nov., Ohtaekwangia indiensis sp. nov., Ohtaekwangia reichenbachii sp. nov. from diverse environment.</title>
        <authorList>
            <person name="Octaviana S."/>
        </authorList>
    </citation>
    <scope>NUCLEOTIDE SEQUENCE [LARGE SCALE GENOMIC DNA]</scope>
    <source>
        <strain evidence="6 7">PWU4</strain>
    </source>
</reference>
<dbReference type="InterPro" id="IPR027417">
    <property type="entry name" value="P-loop_NTPase"/>
</dbReference>
<dbReference type="GO" id="GO:0016887">
    <property type="term" value="F:ATP hydrolysis activity"/>
    <property type="evidence" value="ECO:0007669"/>
    <property type="project" value="InterPro"/>
</dbReference>
<evidence type="ECO:0000256" key="3">
    <source>
        <dbReference type="ARBA" id="ARBA00022741"/>
    </source>
</evidence>
<evidence type="ECO:0000256" key="4">
    <source>
        <dbReference type="ARBA" id="ARBA00022840"/>
    </source>
</evidence>
<accession>A0AAP2DMZ5</accession>
<comment type="caution">
    <text evidence="6">The sequence shown here is derived from an EMBL/GenBank/DDBJ whole genome shotgun (WGS) entry which is preliminary data.</text>
</comment>
<evidence type="ECO:0000256" key="1">
    <source>
        <dbReference type="ARBA" id="ARBA00005417"/>
    </source>
</evidence>
<keyword evidence="4 6" id="KW-0067">ATP-binding</keyword>
<evidence type="ECO:0000313" key="7">
    <source>
        <dbReference type="Proteomes" id="UP001319200"/>
    </source>
</evidence>
<dbReference type="SUPFAM" id="SSF52540">
    <property type="entry name" value="P-loop containing nucleoside triphosphate hydrolases"/>
    <property type="match status" value="1"/>
</dbReference>
<feature type="domain" description="ABC transporter" evidence="5">
    <location>
        <begin position="3"/>
        <end position="232"/>
    </location>
</feature>
<dbReference type="PANTHER" id="PTHR43335:SF4">
    <property type="entry name" value="ABC TRANSPORTER, ATP-BINDING PROTEIN"/>
    <property type="match status" value="1"/>
</dbReference>
<keyword evidence="2" id="KW-0813">Transport</keyword>
<dbReference type="GO" id="GO:0005524">
    <property type="term" value="F:ATP binding"/>
    <property type="evidence" value="ECO:0007669"/>
    <property type="project" value="UniProtKB-KW"/>
</dbReference>
<keyword evidence="3" id="KW-0547">Nucleotide-binding</keyword>
<evidence type="ECO:0000313" key="6">
    <source>
        <dbReference type="EMBL" id="MBT1698087.1"/>
    </source>
</evidence>
<comment type="similarity">
    <text evidence="1">Belongs to the ABC transporter superfamily.</text>
</comment>
<dbReference type="Proteomes" id="UP001319200">
    <property type="component" value="Unassembled WGS sequence"/>
</dbReference>
<dbReference type="Pfam" id="PF00005">
    <property type="entry name" value="ABC_tran"/>
    <property type="match status" value="1"/>
</dbReference>
<dbReference type="InterPro" id="IPR003439">
    <property type="entry name" value="ABC_transporter-like_ATP-bd"/>
</dbReference>
<keyword evidence="7" id="KW-1185">Reference proteome</keyword>
<dbReference type="AlphaFoldDB" id="A0AAP2DMZ5"/>
<dbReference type="Gene3D" id="3.40.50.300">
    <property type="entry name" value="P-loop containing nucleotide triphosphate hydrolases"/>
    <property type="match status" value="1"/>
</dbReference>
<evidence type="ECO:0000256" key="2">
    <source>
        <dbReference type="ARBA" id="ARBA00022448"/>
    </source>
</evidence>
<dbReference type="SMART" id="SM00382">
    <property type="entry name" value="AAA"/>
    <property type="match status" value="1"/>
</dbReference>
<dbReference type="EMBL" id="JAHESF010000013">
    <property type="protein sequence ID" value="MBT1698087.1"/>
    <property type="molecule type" value="Genomic_DNA"/>
</dbReference>
<protein>
    <submittedName>
        <fullName evidence="6">ATP-binding cassette domain-containing protein</fullName>
    </submittedName>
</protein>